<dbReference type="EMBL" id="AEUX02000008">
    <property type="protein sequence ID" value="EHI68584.1"/>
    <property type="molecule type" value="Genomic_DNA"/>
</dbReference>
<reference evidence="5 6" key="1">
    <citation type="journal article" date="2014" name="Int. J. Syst. Evol. Microbiol.">
        <title>Phylogenomics and the dynamic genome evolution of the genus Streptococcus.</title>
        <authorList>
            <consortium name="The Broad Institute Genome Sequencing Platform"/>
            <person name="Richards V.P."/>
            <person name="Palmer S.R."/>
            <person name="Pavinski Bitar P.D."/>
            <person name="Qin X."/>
            <person name="Weinstock G.M."/>
            <person name="Highlander S.K."/>
            <person name="Town C.D."/>
            <person name="Burne R.A."/>
            <person name="Stanhope M.J."/>
        </authorList>
    </citation>
    <scope>NUCLEOTIDE SEQUENCE [LARGE SCALE GENOMIC DNA]</scope>
    <source>
        <strain evidence="5 6">707-05</strain>
    </source>
</reference>
<evidence type="ECO:0000256" key="1">
    <source>
        <dbReference type="ARBA" id="ARBA00010688"/>
    </source>
</evidence>
<gene>
    <name evidence="5" type="ORF">STRIC_0514</name>
</gene>
<dbReference type="InterPro" id="IPR011611">
    <property type="entry name" value="PfkB_dom"/>
</dbReference>
<comment type="similarity">
    <text evidence="1">Belongs to the carbohydrate kinase PfkB family.</text>
</comment>
<organism evidence="5 6">
    <name type="scientific">Streptococcus ictaluri 707-05</name>
    <dbReference type="NCBI Taxonomy" id="764299"/>
    <lineage>
        <taxon>Bacteria</taxon>
        <taxon>Bacillati</taxon>
        <taxon>Bacillota</taxon>
        <taxon>Bacilli</taxon>
        <taxon>Lactobacillales</taxon>
        <taxon>Streptococcaceae</taxon>
        <taxon>Streptococcus</taxon>
    </lineage>
</organism>
<keyword evidence="3 5" id="KW-0418">Kinase</keyword>
<dbReference type="PANTHER" id="PTHR43320">
    <property type="entry name" value="SUGAR KINASE"/>
    <property type="match status" value="1"/>
</dbReference>
<evidence type="ECO:0000256" key="2">
    <source>
        <dbReference type="ARBA" id="ARBA00022679"/>
    </source>
</evidence>
<comment type="caution">
    <text evidence="5">The sequence shown here is derived from an EMBL/GenBank/DDBJ whole genome shotgun (WGS) entry which is preliminary data.</text>
</comment>
<dbReference type="AlphaFoldDB" id="G5K627"/>
<dbReference type="InterPro" id="IPR029056">
    <property type="entry name" value="Ribokinase-like"/>
</dbReference>
<protein>
    <submittedName>
        <fullName evidence="5">Carbohydrate kinase, PfkB family</fullName>
    </submittedName>
</protein>
<keyword evidence="6" id="KW-1185">Reference proteome</keyword>
<dbReference type="eggNOG" id="COG0524">
    <property type="taxonomic scope" value="Bacteria"/>
</dbReference>
<dbReference type="PANTHER" id="PTHR43320:SF2">
    <property type="entry name" value="2-DEHYDRO-3-DEOXYGLUCONOKINASE_2-DEHYDRO-3-DEOXYGALACTONOKINASE"/>
    <property type="match status" value="1"/>
</dbReference>
<feature type="domain" description="Carbohydrate kinase PfkB" evidence="4">
    <location>
        <begin position="1"/>
        <end position="197"/>
    </location>
</feature>
<dbReference type="SUPFAM" id="SSF53613">
    <property type="entry name" value="Ribokinase-like"/>
    <property type="match status" value="1"/>
</dbReference>
<evidence type="ECO:0000313" key="6">
    <source>
        <dbReference type="Proteomes" id="UP000003330"/>
    </source>
</evidence>
<dbReference type="Proteomes" id="UP000003330">
    <property type="component" value="Unassembled WGS sequence"/>
</dbReference>
<dbReference type="STRING" id="764299.STRIC_0514"/>
<keyword evidence="2" id="KW-0808">Transferase</keyword>
<dbReference type="Gene3D" id="3.40.1190.20">
    <property type="match status" value="1"/>
</dbReference>
<sequence length="199" mass="22667">MKKIVSLGEILLRLSPSQYQTLTQATRLDCQFGGSELNVLSTLAQLGHKVSLISAIPKSDLGQMTKTFLFSHQIGQEFLIEKGDRLGLYYYQKGFSLRSSRVTYDRKYSAFWESQLSDYQLDHVFQGVDWSHVSGITPVLTQELYEMTHLLMTKAKEQGLTVSFDLNFRATLWDDFQEARQALSPLVALADLCVRNRTT</sequence>
<dbReference type="InterPro" id="IPR052700">
    <property type="entry name" value="Carb_kinase_PfkB-like"/>
</dbReference>
<name>G5K627_9STRE</name>
<evidence type="ECO:0000259" key="4">
    <source>
        <dbReference type="Pfam" id="PF00294"/>
    </source>
</evidence>
<dbReference type="GO" id="GO:0016301">
    <property type="term" value="F:kinase activity"/>
    <property type="evidence" value="ECO:0007669"/>
    <property type="project" value="UniProtKB-KW"/>
</dbReference>
<proteinExistence type="inferred from homology"/>
<evidence type="ECO:0000256" key="3">
    <source>
        <dbReference type="ARBA" id="ARBA00022777"/>
    </source>
</evidence>
<evidence type="ECO:0000313" key="5">
    <source>
        <dbReference type="EMBL" id="EHI68584.1"/>
    </source>
</evidence>
<accession>G5K627</accession>
<dbReference type="Pfam" id="PF00294">
    <property type="entry name" value="PfkB"/>
    <property type="match status" value="1"/>
</dbReference>
<dbReference type="CDD" id="cd01166">
    <property type="entry name" value="KdgK"/>
    <property type="match status" value="1"/>
</dbReference>